<accession>A0AAV5ASE1</accession>
<dbReference type="AlphaFoldDB" id="A0AAV5ASE1"/>
<gene>
    <name evidence="1" type="ORF">Clacol_009537</name>
</gene>
<proteinExistence type="predicted"/>
<dbReference type="EMBL" id="BPWL01000010">
    <property type="protein sequence ID" value="GJJ15261.1"/>
    <property type="molecule type" value="Genomic_DNA"/>
</dbReference>
<dbReference type="Gene3D" id="3.20.20.80">
    <property type="entry name" value="Glycosidases"/>
    <property type="match status" value="1"/>
</dbReference>
<sequence length="208" mass="22740">MVGGLQMANLVYQSFTQALDAHFDWWLALSSGIGCDPTAPNSENCTTTYNSNGWNDGLARILTQQVYYDPNYATNGNYALYTTKRYFVMKHLSQFIEYGAVRYDVDVESGNAPSSLALRVLAFKTGDDNNEGDSGKASVDKKSIANGGSGWTILLMNLGPTEISVDLPGNIGRLKRVVRTSPEEDWADLSNYDTVLPALSTTTIITDL</sequence>
<dbReference type="Proteomes" id="UP001050691">
    <property type="component" value="Unassembled WGS sequence"/>
</dbReference>
<reference evidence="1" key="1">
    <citation type="submission" date="2021-10" db="EMBL/GenBank/DDBJ databases">
        <title>De novo Genome Assembly of Clathrus columnatus (Basidiomycota, Fungi) Using Illumina and Nanopore Sequence Data.</title>
        <authorList>
            <person name="Ogiso-Tanaka E."/>
            <person name="Itagaki H."/>
            <person name="Hosoya T."/>
            <person name="Hosaka K."/>
        </authorList>
    </citation>
    <scope>NUCLEOTIDE SEQUENCE</scope>
    <source>
        <strain evidence="1">MO-923</strain>
    </source>
</reference>
<evidence type="ECO:0000313" key="2">
    <source>
        <dbReference type="Proteomes" id="UP001050691"/>
    </source>
</evidence>
<evidence type="ECO:0000313" key="1">
    <source>
        <dbReference type="EMBL" id="GJJ15261.1"/>
    </source>
</evidence>
<protein>
    <submittedName>
        <fullName evidence="1">Uncharacterized protein</fullName>
    </submittedName>
</protein>
<comment type="caution">
    <text evidence="1">The sequence shown here is derived from an EMBL/GenBank/DDBJ whole genome shotgun (WGS) entry which is preliminary data.</text>
</comment>
<organism evidence="1 2">
    <name type="scientific">Clathrus columnatus</name>
    <dbReference type="NCBI Taxonomy" id="1419009"/>
    <lineage>
        <taxon>Eukaryota</taxon>
        <taxon>Fungi</taxon>
        <taxon>Dikarya</taxon>
        <taxon>Basidiomycota</taxon>
        <taxon>Agaricomycotina</taxon>
        <taxon>Agaricomycetes</taxon>
        <taxon>Phallomycetidae</taxon>
        <taxon>Phallales</taxon>
        <taxon>Clathraceae</taxon>
        <taxon>Clathrus</taxon>
    </lineage>
</organism>
<keyword evidence="2" id="KW-1185">Reference proteome</keyword>
<name>A0AAV5ASE1_9AGAM</name>